<protein>
    <submittedName>
        <fullName evidence="1">Uncharacterized protein</fullName>
    </submittedName>
</protein>
<dbReference type="Proteomes" id="UP000178565">
    <property type="component" value="Unassembled WGS sequence"/>
</dbReference>
<name>A0A1F5KM27_9BACT</name>
<comment type="caution">
    <text evidence="1">The sequence shown here is derived from an EMBL/GenBank/DDBJ whole genome shotgun (WGS) entry which is preliminary data.</text>
</comment>
<proteinExistence type="predicted"/>
<dbReference type="AlphaFoldDB" id="A0A1F5KM27"/>
<accession>A0A1F5KM27</accession>
<evidence type="ECO:0000313" key="1">
    <source>
        <dbReference type="EMBL" id="OGE41988.1"/>
    </source>
</evidence>
<organism evidence="1 2">
    <name type="scientific">Candidatus Daviesbacteria bacterium RIFCSPLOWO2_01_FULL_39_12</name>
    <dbReference type="NCBI Taxonomy" id="1797785"/>
    <lineage>
        <taxon>Bacteria</taxon>
        <taxon>Candidatus Daviesiibacteriota</taxon>
    </lineage>
</organism>
<gene>
    <name evidence="1" type="ORF">A3B45_02070</name>
</gene>
<sequence length="86" mass="9988">MGYLTHSTSPDNKFKVRRAWFQGLVAVLSNGITFEEITDPVVILKVERGLRRFTSERFHRKLLTTKRDIRYANLLINLVLGENTKP</sequence>
<dbReference type="EMBL" id="MFDM01000031">
    <property type="protein sequence ID" value="OGE41988.1"/>
    <property type="molecule type" value="Genomic_DNA"/>
</dbReference>
<evidence type="ECO:0000313" key="2">
    <source>
        <dbReference type="Proteomes" id="UP000178565"/>
    </source>
</evidence>
<reference evidence="1 2" key="1">
    <citation type="journal article" date="2016" name="Nat. Commun.">
        <title>Thousands of microbial genomes shed light on interconnected biogeochemical processes in an aquifer system.</title>
        <authorList>
            <person name="Anantharaman K."/>
            <person name="Brown C.T."/>
            <person name="Hug L.A."/>
            <person name="Sharon I."/>
            <person name="Castelle C.J."/>
            <person name="Probst A.J."/>
            <person name="Thomas B.C."/>
            <person name="Singh A."/>
            <person name="Wilkins M.J."/>
            <person name="Karaoz U."/>
            <person name="Brodie E.L."/>
            <person name="Williams K.H."/>
            <person name="Hubbard S.S."/>
            <person name="Banfield J.F."/>
        </authorList>
    </citation>
    <scope>NUCLEOTIDE SEQUENCE [LARGE SCALE GENOMIC DNA]</scope>
</reference>